<dbReference type="PANTHER" id="PTHR11851">
    <property type="entry name" value="METALLOPROTEASE"/>
    <property type="match status" value="1"/>
</dbReference>
<dbReference type="GO" id="GO:0046872">
    <property type="term" value="F:metal ion binding"/>
    <property type="evidence" value="ECO:0007669"/>
    <property type="project" value="InterPro"/>
</dbReference>
<dbReference type="InterPro" id="IPR007863">
    <property type="entry name" value="Peptidase_M16_C"/>
</dbReference>
<proteinExistence type="predicted"/>
<dbReference type="EMBL" id="WITJ01000002">
    <property type="protein sequence ID" value="MQW38620.1"/>
    <property type="molecule type" value="Genomic_DNA"/>
</dbReference>
<dbReference type="NCBIfam" id="NF047422">
    <property type="entry name" value="YfmF_fam"/>
    <property type="match status" value="1"/>
</dbReference>
<gene>
    <name evidence="2" type="ORF">GHI93_01480</name>
</gene>
<dbReference type="Gene3D" id="3.30.830.10">
    <property type="entry name" value="Metalloenzyme, LuxS/M16 peptidase-like"/>
    <property type="match status" value="2"/>
</dbReference>
<keyword evidence="3" id="KW-1185">Reference proteome</keyword>
<sequence length="398" mass="45382">MIRFREKIQQDHLAKRVLISNMLESTNQVYPTGRAFSLQLSKMYGASFTTGVSKKGNQHLLTLSMSVVNPHYVNENTVLDALQFIKTALFQPDITSEAFNPDVFKREQINLIHYLEAMNDDRSYFASKQLSKLFFTDKNQALPSIATVDLLKKETAASVYHYYQEMLTNNAIDCFVLGDIDEAQIKAAFDTYPLADRKSNPDVFYQQEIREKPIEVIEKKEVAQSLLQLGFHLPVTYGDKNYLSLQVMNGLLGGFSHSKLFANVREKESLAYSISSTFDSFSNFFKISAGIDAQNLERTKALIFEQLNAIKNGDFSDQELEQTKTMLRNSYYIGQDSPSNTIELEFVKALIPSRQMELEDFITALQHVSKKSIQEVAQSLTYQTLYFMQGQSLVLNQD</sequence>
<organism evidence="2 3">
    <name type="scientific">Lactococcus hircilactis</name>
    <dbReference type="NCBI Taxonomy" id="1494462"/>
    <lineage>
        <taxon>Bacteria</taxon>
        <taxon>Bacillati</taxon>
        <taxon>Bacillota</taxon>
        <taxon>Bacilli</taxon>
        <taxon>Lactobacillales</taxon>
        <taxon>Streptococcaceae</taxon>
        <taxon>Lactococcus</taxon>
    </lineage>
</organism>
<name>A0A7X2D114_9LACT</name>
<dbReference type="PANTHER" id="PTHR11851:SF186">
    <property type="entry name" value="INACTIVE METALLOPROTEASE YMFF-RELATED"/>
    <property type="match status" value="1"/>
</dbReference>
<evidence type="ECO:0000313" key="2">
    <source>
        <dbReference type="EMBL" id="MQW38620.1"/>
    </source>
</evidence>
<dbReference type="Proteomes" id="UP000439550">
    <property type="component" value="Unassembled WGS sequence"/>
</dbReference>
<dbReference type="InterPro" id="IPR050361">
    <property type="entry name" value="MPP/UQCRC_Complex"/>
</dbReference>
<evidence type="ECO:0000313" key="3">
    <source>
        <dbReference type="Proteomes" id="UP000439550"/>
    </source>
</evidence>
<dbReference type="Pfam" id="PF05193">
    <property type="entry name" value="Peptidase_M16_C"/>
    <property type="match status" value="1"/>
</dbReference>
<dbReference type="OrthoDB" id="9762085at2"/>
<accession>A0A7X2D114</accession>
<dbReference type="SUPFAM" id="SSF63411">
    <property type="entry name" value="LuxS/MPP-like metallohydrolase"/>
    <property type="match status" value="2"/>
</dbReference>
<evidence type="ECO:0000259" key="1">
    <source>
        <dbReference type="Pfam" id="PF05193"/>
    </source>
</evidence>
<comment type="caution">
    <text evidence="2">The sequence shown here is derived from an EMBL/GenBank/DDBJ whole genome shotgun (WGS) entry which is preliminary data.</text>
</comment>
<protein>
    <submittedName>
        <fullName evidence="2">Insulinase family protein</fullName>
    </submittedName>
</protein>
<dbReference type="InterPro" id="IPR011249">
    <property type="entry name" value="Metalloenz_LuxS/M16"/>
</dbReference>
<reference evidence="2 3" key="1">
    <citation type="submission" date="2019-10" db="EMBL/GenBank/DDBJ databases">
        <authorList>
            <person name="Dong K."/>
        </authorList>
    </citation>
    <scope>NUCLEOTIDE SEQUENCE [LARGE SCALE GENOMIC DNA]</scope>
    <source>
        <strain evidence="2 3">DSM 28960</strain>
    </source>
</reference>
<dbReference type="AlphaFoldDB" id="A0A7X2D114"/>
<feature type="domain" description="Peptidase M16 C-terminal" evidence="1">
    <location>
        <begin position="155"/>
        <end position="327"/>
    </location>
</feature>